<dbReference type="SUPFAM" id="SSF49899">
    <property type="entry name" value="Concanavalin A-like lectins/glucanases"/>
    <property type="match status" value="1"/>
</dbReference>
<protein>
    <recommendedName>
        <fullName evidence="2">GH16 domain-containing protein</fullName>
    </recommendedName>
</protein>
<dbReference type="Gene3D" id="2.60.120.200">
    <property type="match status" value="1"/>
</dbReference>
<reference evidence="3 4" key="1">
    <citation type="submission" date="2024-01" db="EMBL/GenBank/DDBJ databases">
        <authorList>
            <person name="Allen C."/>
            <person name="Tagirdzhanova G."/>
        </authorList>
    </citation>
    <scope>NUCLEOTIDE SEQUENCE [LARGE SCALE GENOMIC DNA]</scope>
</reference>
<organism evidence="3 4">
    <name type="scientific">Sporothrix curviconia</name>
    <dbReference type="NCBI Taxonomy" id="1260050"/>
    <lineage>
        <taxon>Eukaryota</taxon>
        <taxon>Fungi</taxon>
        <taxon>Dikarya</taxon>
        <taxon>Ascomycota</taxon>
        <taxon>Pezizomycotina</taxon>
        <taxon>Sordariomycetes</taxon>
        <taxon>Sordariomycetidae</taxon>
        <taxon>Ophiostomatales</taxon>
        <taxon>Ophiostomataceae</taxon>
        <taxon>Sporothrix</taxon>
    </lineage>
</organism>
<dbReference type="PANTHER" id="PTHR38121">
    <property type="entry name" value="GH16 DOMAIN-CONTAINING PROTEIN"/>
    <property type="match status" value="1"/>
</dbReference>
<proteinExistence type="predicted"/>
<feature type="domain" description="GH16" evidence="2">
    <location>
        <begin position="62"/>
        <end position="305"/>
    </location>
</feature>
<gene>
    <name evidence="3" type="ORF">SCUCBS95973_004318</name>
</gene>
<dbReference type="Pfam" id="PF00722">
    <property type="entry name" value="Glyco_hydro_16"/>
    <property type="match status" value="1"/>
</dbReference>
<accession>A0ABP0BMU6</accession>
<name>A0ABP0BMU6_9PEZI</name>
<keyword evidence="4" id="KW-1185">Reference proteome</keyword>
<keyword evidence="1" id="KW-0732">Signal</keyword>
<dbReference type="Proteomes" id="UP001642405">
    <property type="component" value="Unassembled WGS sequence"/>
</dbReference>
<feature type="signal peptide" evidence="1">
    <location>
        <begin position="1"/>
        <end position="39"/>
    </location>
</feature>
<dbReference type="PROSITE" id="PS51762">
    <property type="entry name" value="GH16_2"/>
    <property type="match status" value="1"/>
</dbReference>
<dbReference type="PANTHER" id="PTHR38121:SF5">
    <property type="entry name" value="GH16 DOMAIN-CONTAINING PROTEIN"/>
    <property type="match status" value="1"/>
</dbReference>
<comment type="caution">
    <text evidence="3">The sequence shown here is derived from an EMBL/GenBank/DDBJ whole genome shotgun (WGS) entry which is preliminary data.</text>
</comment>
<dbReference type="InterPro" id="IPR013320">
    <property type="entry name" value="ConA-like_dom_sf"/>
</dbReference>
<dbReference type="EMBL" id="CAWUHB010000021">
    <property type="protein sequence ID" value="CAK7220913.1"/>
    <property type="molecule type" value="Genomic_DNA"/>
</dbReference>
<sequence length="390" mass="42879">MASLWRFALPELGLHKTSWSLSAVVSLFLLATFTQPIAADCECGYSTVIDGDVQAFTDLIETDFAHLPDIATNTDWVRQAFNVTSEKDRGNYGEMYAISNMQTQVDPNNHVEDGQAKNGQPAGLSLLVKSGLVGGMVPVSEIDSNRTDILYGSFRAGMKLTNVSGTCSAFFWYFNDTQEIDMEFLSKEYNASNSSYPVNLVLQSREAEEDGFDAQGTPTFIKAYLPFDPTADFHEYRIDFLPGSVYFYADSELLAEMDSEAVPTHAGHLVLQQWSNGNPLWSGGPPEEDSVTTVSYVKAYFNSSSPERQNDWATRCRDPSAPGAVCAIPQTTTTNSTSAGWFFTYQNNMTNNQTMSGQENGGGRMASAATSLWPMFAVMFGVVGWEVGIW</sequence>
<evidence type="ECO:0000256" key="1">
    <source>
        <dbReference type="SAM" id="SignalP"/>
    </source>
</evidence>
<dbReference type="CDD" id="cd00413">
    <property type="entry name" value="Glyco_hydrolase_16"/>
    <property type="match status" value="1"/>
</dbReference>
<feature type="chain" id="PRO_5046924806" description="GH16 domain-containing protein" evidence="1">
    <location>
        <begin position="40"/>
        <end position="390"/>
    </location>
</feature>
<dbReference type="InterPro" id="IPR000757">
    <property type="entry name" value="Beta-glucanase-like"/>
</dbReference>
<evidence type="ECO:0000313" key="3">
    <source>
        <dbReference type="EMBL" id="CAK7220913.1"/>
    </source>
</evidence>
<evidence type="ECO:0000313" key="4">
    <source>
        <dbReference type="Proteomes" id="UP001642405"/>
    </source>
</evidence>
<evidence type="ECO:0000259" key="2">
    <source>
        <dbReference type="PROSITE" id="PS51762"/>
    </source>
</evidence>